<dbReference type="SUPFAM" id="SSF50978">
    <property type="entry name" value="WD40 repeat-like"/>
    <property type="match status" value="1"/>
</dbReference>
<dbReference type="InterPro" id="IPR024789">
    <property type="entry name" value="APC4"/>
</dbReference>
<dbReference type="Proteomes" id="UP000053257">
    <property type="component" value="Unassembled WGS sequence"/>
</dbReference>
<reference evidence="9 10" key="1">
    <citation type="journal article" date="2014" name="PLoS Genet.">
        <title>Analysis of the Phlebiopsis gigantea genome, transcriptome and secretome provides insight into its pioneer colonization strategies of wood.</title>
        <authorList>
            <person name="Hori C."/>
            <person name="Ishida T."/>
            <person name="Igarashi K."/>
            <person name="Samejima M."/>
            <person name="Suzuki H."/>
            <person name="Master E."/>
            <person name="Ferreira P."/>
            <person name="Ruiz-Duenas F.J."/>
            <person name="Held B."/>
            <person name="Canessa P."/>
            <person name="Larrondo L.F."/>
            <person name="Schmoll M."/>
            <person name="Druzhinina I.S."/>
            <person name="Kubicek C.P."/>
            <person name="Gaskell J.A."/>
            <person name="Kersten P."/>
            <person name="St John F."/>
            <person name="Glasner J."/>
            <person name="Sabat G."/>
            <person name="Splinter BonDurant S."/>
            <person name="Syed K."/>
            <person name="Yadav J."/>
            <person name="Mgbeahuruike A.C."/>
            <person name="Kovalchuk A."/>
            <person name="Asiegbu F.O."/>
            <person name="Lackner G."/>
            <person name="Hoffmeister D."/>
            <person name="Rencoret J."/>
            <person name="Gutierrez A."/>
            <person name="Sun H."/>
            <person name="Lindquist E."/>
            <person name="Barry K."/>
            <person name="Riley R."/>
            <person name="Grigoriev I.V."/>
            <person name="Henrissat B."/>
            <person name="Kues U."/>
            <person name="Berka R.M."/>
            <person name="Martinez A.T."/>
            <person name="Covert S.F."/>
            <person name="Blanchette R.A."/>
            <person name="Cullen D."/>
        </authorList>
    </citation>
    <scope>NUCLEOTIDE SEQUENCE [LARGE SCALE GENOMIC DNA]</scope>
    <source>
        <strain evidence="9 10">11061_1 CR5-6</strain>
    </source>
</reference>
<evidence type="ECO:0000313" key="10">
    <source>
        <dbReference type="Proteomes" id="UP000053257"/>
    </source>
</evidence>
<sequence length="873" mass="95812">MSESQAFAAIANVAFSSSARILSSSWCPDKDLLVVVLRVANKDRLSLWKMQGSKIWEVEVDAEAAEGAGSAETSIVGVAWSPDNLHIAVAHHPPLVTLHSIQDGREERRLSIPSGEDVLERIWWFKEIRPEKKPGIPDVFKRQDTITGSAHSILKTQPLLDALPDDSERLSATDLFAFSSTRKTSHTSSLPPSISSWPTLPPDPLLASIQPHSSTTSKAKRPGEELDEVDDSNINSIVFASTTSRRHGESKLYAWLDGSYPLSAVTLPASGTVNVQKLDNSTYLIEPRLPLASGASETALSPAKLQLPPLPRDVAQTASSTRALMWYTMRLVKEMREAWFGNAAHNGAREIGPNWVRTLERKQATAFGVDDPDAMLDLTILLATGRAPESLTDYLGSGDQMTERGIQKWESAVADALLKLREFSSRRVAPAFQRIHVLLQEVQGWAQLPQYALCHFDLEEINAALELTTRGIICANWLAATARKEAQRFKEFIVWIKYEGQRATNLNNETYTAPPPKHDILDVNAYLTSGLLVSTIDKWFMGPVPRFPLQPGFGVSRSAPAAEDDEMRAGEGKTGRLKGALQRARDKLAQGKRAFPWPPPSLALSEVVVGHMEVPTDILPYDIASVERNMDALVQDLAARCSAVFRKASGAVMRAAELGGLVELRGVEARRGRKVAWVKERCAIGNSGSMVQYLAMSIPPDDDDERQFVVLVKIDLAATFSEFSVGCAAFECTVPEHDGDISPVSMHVEVLDAEFFDEGLLVLVYRDTEQTRIATLRYADVDYTPWSDALTTQEGLADDVIRKVTSGVTRAPPIPIHQFRNLAGCSEGSVSLAVNGRAGRRVACVLGEDSIALEVFDMEGEEDEDDEDIADDR</sequence>
<dbReference type="InterPro" id="IPR024977">
    <property type="entry name" value="Apc4-like_WD40_dom"/>
</dbReference>
<dbReference type="EMBL" id="KN840466">
    <property type="protein sequence ID" value="KIP09453.1"/>
    <property type="molecule type" value="Genomic_DNA"/>
</dbReference>
<feature type="domain" description="Anaphase-promoting complex subunit 4 long" evidence="8">
    <location>
        <begin position="311"/>
        <end position="502"/>
    </location>
</feature>
<evidence type="ECO:0000313" key="9">
    <source>
        <dbReference type="EMBL" id="KIP09453.1"/>
    </source>
</evidence>
<dbReference type="GO" id="GO:0070979">
    <property type="term" value="P:protein K11-linked ubiquitination"/>
    <property type="evidence" value="ECO:0007669"/>
    <property type="project" value="TreeGrafter"/>
</dbReference>
<feature type="region of interest" description="Disordered" evidence="6">
    <location>
        <begin position="183"/>
        <end position="227"/>
    </location>
</feature>
<feature type="compositionally biased region" description="Low complexity" evidence="6">
    <location>
        <begin position="186"/>
        <end position="198"/>
    </location>
</feature>
<dbReference type="GO" id="GO:0031145">
    <property type="term" value="P:anaphase-promoting complex-dependent catabolic process"/>
    <property type="evidence" value="ECO:0007669"/>
    <property type="project" value="InterPro"/>
</dbReference>
<dbReference type="Pfam" id="PF12894">
    <property type="entry name" value="ANAPC4_WD40"/>
    <property type="match status" value="1"/>
</dbReference>
<dbReference type="OrthoDB" id="10259843at2759"/>
<evidence type="ECO:0000256" key="4">
    <source>
        <dbReference type="ARBA" id="ARBA00022786"/>
    </source>
</evidence>
<dbReference type="PANTHER" id="PTHR13260:SF0">
    <property type="entry name" value="ANAPHASE-PROMOTING COMPLEX SUBUNIT 4"/>
    <property type="match status" value="1"/>
</dbReference>
<protein>
    <recommendedName>
        <fullName evidence="1">Anaphase-promoting complex subunit 4</fullName>
    </recommendedName>
</protein>
<dbReference type="Pfam" id="PF12896">
    <property type="entry name" value="ANAPC4"/>
    <property type="match status" value="1"/>
</dbReference>
<dbReference type="InterPro" id="IPR036322">
    <property type="entry name" value="WD40_repeat_dom_sf"/>
</dbReference>
<keyword evidence="5" id="KW-0131">Cell cycle</keyword>
<feature type="domain" description="Anaphase-promoting complex subunit 4-like WD40" evidence="7">
    <location>
        <begin position="25"/>
        <end position="112"/>
    </location>
</feature>
<keyword evidence="2" id="KW-0132">Cell division</keyword>
<dbReference type="GO" id="GO:0034399">
    <property type="term" value="C:nuclear periphery"/>
    <property type="evidence" value="ECO:0007669"/>
    <property type="project" value="TreeGrafter"/>
</dbReference>
<proteinExistence type="predicted"/>
<accession>A0A0C3PQN9</accession>
<gene>
    <name evidence="9" type="ORF">PHLGIDRAFT_126327</name>
</gene>
<organism evidence="9 10">
    <name type="scientific">Phlebiopsis gigantea (strain 11061_1 CR5-6)</name>
    <name type="common">White-rot fungus</name>
    <name type="synonym">Peniophora gigantea</name>
    <dbReference type="NCBI Taxonomy" id="745531"/>
    <lineage>
        <taxon>Eukaryota</taxon>
        <taxon>Fungi</taxon>
        <taxon>Dikarya</taxon>
        <taxon>Basidiomycota</taxon>
        <taxon>Agaricomycotina</taxon>
        <taxon>Agaricomycetes</taxon>
        <taxon>Polyporales</taxon>
        <taxon>Phanerochaetaceae</taxon>
        <taxon>Phlebiopsis</taxon>
    </lineage>
</organism>
<evidence type="ECO:0000256" key="5">
    <source>
        <dbReference type="ARBA" id="ARBA00023306"/>
    </source>
</evidence>
<keyword evidence="4" id="KW-0833">Ubl conjugation pathway</keyword>
<evidence type="ECO:0000256" key="1">
    <source>
        <dbReference type="ARBA" id="ARBA00016067"/>
    </source>
</evidence>
<dbReference type="GO" id="GO:0005680">
    <property type="term" value="C:anaphase-promoting complex"/>
    <property type="evidence" value="ECO:0007669"/>
    <property type="project" value="InterPro"/>
</dbReference>
<dbReference type="InterPro" id="IPR024790">
    <property type="entry name" value="APC4_long_dom"/>
</dbReference>
<evidence type="ECO:0000259" key="8">
    <source>
        <dbReference type="Pfam" id="PF12896"/>
    </source>
</evidence>
<evidence type="ECO:0000256" key="6">
    <source>
        <dbReference type="SAM" id="MobiDB-lite"/>
    </source>
</evidence>
<name>A0A0C3PQN9_PHLG1</name>
<keyword evidence="3" id="KW-0498">Mitosis</keyword>
<dbReference type="AlphaFoldDB" id="A0A0C3PQN9"/>
<dbReference type="PANTHER" id="PTHR13260">
    <property type="entry name" value="ANAPHASE PROMOTING COMPLEX SUBUNIT 4 APC4"/>
    <property type="match status" value="1"/>
</dbReference>
<evidence type="ECO:0000256" key="2">
    <source>
        <dbReference type="ARBA" id="ARBA00022618"/>
    </source>
</evidence>
<dbReference type="STRING" id="745531.A0A0C3PQN9"/>
<keyword evidence="10" id="KW-1185">Reference proteome</keyword>
<evidence type="ECO:0000259" key="7">
    <source>
        <dbReference type="Pfam" id="PF12894"/>
    </source>
</evidence>
<dbReference type="GO" id="GO:0051301">
    <property type="term" value="P:cell division"/>
    <property type="evidence" value="ECO:0007669"/>
    <property type="project" value="UniProtKB-KW"/>
</dbReference>
<evidence type="ECO:0000256" key="3">
    <source>
        <dbReference type="ARBA" id="ARBA00022776"/>
    </source>
</evidence>
<dbReference type="HOGENOM" id="CLU_016615_0_0_1"/>